<sequence length="212" mass="23205">MSNNDYGKIESILMRAETYKSAYRRMSFIAMALGAVSAISVTAAVFLATNQPAPVYFATNPDGAITPLIPLSEPYLSPAEVANFATEAATQALTYSFSNYRAEFEDMKPYFSKPRGWNSFVDAINNSGQLELVQKNRMNTTAVAQRAVIVKEGLNSQGVHEWIVQLPLRVTYQSSSQVTGQNFIVTLALTRMKTNEYPRGIAVANFNAAPGA</sequence>
<organism evidence="2 3">
    <name type="scientific">Brucella thiophenivorans</name>
    <dbReference type="NCBI Taxonomy" id="571255"/>
    <lineage>
        <taxon>Bacteria</taxon>
        <taxon>Pseudomonadati</taxon>
        <taxon>Pseudomonadota</taxon>
        <taxon>Alphaproteobacteria</taxon>
        <taxon>Hyphomicrobiales</taxon>
        <taxon>Brucellaceae</taxon>
        <taxon>Brucella/Ochrobactrum group</taxon>
        <taxon>Brucella</taxon>
    </lineage>
</organism>
<evidence type="ECO:0000256" key="1">
    <source>
        <dbReference type="SAM" id="Phobius"/>
    </source>
</evidence>
<dbReference type="RefSeq" id="WP_094507488.1">
    <property type="nucleotide sequence ID" value="NZ_JBHEEK010000023.1"/>
</dbReference>
<evidence type="ECO:0000313" key="3">
    <source>
        <dbReference type="Proteomes" id="UP000215590"/>
    </source>
</evidence>
<dbReference type="NCBIfam" id="NF038072">
    <property type="entry name" value="IcmL_DotI_only"/>
    <property type="match status" value="1"/>
</dbReference>
<protein>
    <submittedName>
        <fullName evidence="2">Macrophage killing with similarity to conjugation family protein</fullName>
    </submittedName>
</protein>
<evidence type="ECO:0000313" key="2">
    <source>
        <dbReference type="EMBL" id="OYR17611.1"/>
    </source>
</evidence>
<dbReference type="EMBL" id="NNRJ01000031">
    <property type="protein sequence ID" value="OYR17611.1"/>
    <property type="molecule type" value="Genomic_DNA"/>
</dbReference>
<dbReference type="OrthoDB" id="6367129at2"/>
<keyword evidence="1" id="KW-0812">Transmembrane</keyword>
<dbReference type="InterPro" id="IPR021055">
    <property type="entry name" value="T4BSS_IcmL/DotI"/>
</dbReference>
<proteinExistence type="predicted"/>
<comment type="caution">
    <text evidence="2">The sequence shown here is derived from an EMBL/GenBank/DDBJ whole genome shotgun (WGS) entry which is preliminary data.</text>
</comment>
<keyword evidence="1" id="KW-1133">Transmembrane helix</keyword>
<gene>
    <name evidence="2" type="ORF">CEV31_4338</name>
</gene>
<keyword evidence="1" id="KW-0472">Membrane</keyword>
<keyword evidence="3" id="KW-1185">Reference proteome</keyword>
<feature type="transmembrane region" description="Helical" evidence="1">
    <location>
        <begin position="28"/>
        <end position="48"/>
    </location>
</feature>
<dbReference type="CDD" id="cd16385">
    <property type="entry name" value="IcmL"/>
    <property type="match status" value="1"/>
</dbReference>
<name>A0A256FT49_9HYPH</name>
<dbReference type="Pfam" id="PF11393">
    <property type="entry name" value="T4BSS_DotI_IcmL"/>
    <property type="match status" value="1"/>
</dbReference>
<accession>A0A256FT49</accession>
<dbReference type="Proteomes" id="UP000215590">
    <property type="component" value="Unassembled WGS sequence"/>
</dbReference>
<dbReference type="AlphaFoldDB" id="A0A256FT49"/>
<reference evidence="2 3" key="1">
    <citation type="submission" date="2017-07" db="EMBL/GenBank/DDBJ databases">
        <title>Phylogenetic study on the rhizospheric bacterium Ochrobactrum sp. A44.</title>
        <authorList>
            <person name="Krzyzanowska D.M."/>
            <person name="Ossowicki A."/>
            <person name="Rajewska M."/>
            <person name="Maciag T."/>
            <person name="Kaczynski Z."/>
            <person name="Czerwicka M."/>
            <person name="Jafra S."/>
        </authorList>
    </citation>
    <scope>NUCLEOTIDE SEQUENCE [LARGE SCALE GENOMIC DNA]</scope>
    <source>
        <strain evidence="2 3">DSM 7216</strain>
    </source>
</reference>